<sequence length="578" mass="66572">MKLKLKGIKIKNFRSFNIFPDTEEFLEIGDFTVIVGKNDAGKSNLLRAIKILLNGEKVTTSDFHKGNFEQPIEIIAVFEPSSEHGEKGIKLLSIENNQDRRIFIRKQFSYEKKQSSEEEGKIKSQEDIFIGESSLKAGQSLGSRQKIKAIKQYLPKVIFIPALKNVEEEVKLQRNTIMSGLLIPIIEKSNTVSEKDKKDEKNTKKTIEDLKRELKNSIEKATEGIAKSLKDELVKLWDDVEDIRIEIEGLDIKKAFVPKIKIKDKYLNDHVEVNYKGNGFQRYMILSLLEIYRKQKIGDGYILLFEEPEVFLHAGAQKKLLGILKDFCLRGQVILTTHSPIFIDNSNTETTCLLYKSNGETRIRKLESQLQILEELEIRPSDIYLSNGVIFVEGPSDVLILKKIINLLMENLRDKLNVSSWEELNVSILHLGGKGNAKHIVRNVDSVRSINPNIAILLDGDAIEDFSNDDFNHLEEKGIKCYLWKKDDATVKSIENLFSRKAIEKVFNISLDRDILPDDDVKELIASKVRQKRNIPNWEYNEIKHGERIIRQMIEDKSDNLQYFINQIVQIIRDFKLT</sequence>
<proteinExistence type="predicted"/>
<dbReference type="Pfam" id="PF13175">
    <property type="entry name" value="AAA_15"/>
    <property type="match status" value="1"/>
</dbReference>
<dbReference type="Pfam" id="PF20469">
    <property type="entry name" value="OLD-like_TOPRIM"/>
    <property type="match status" value="1"/>
</dbReference>
<organism evidence="4 5">
    <name type="scientific">Phorcysia thermohydrogeniphila</name>
    <dbReference type="NCBI Taxonomy" id="936138"/>
    <lineage>
        <taxon>Bacteria</taxon>
        <taxon>Pseudomonadati</taxon>
        <taxon>Aquificota</taxon>
        <taxon>Aquificia</taxon>
        <taxon>Desulfurobacteriales</taxon>
        <taxon>Desulfurobacteriaceae</taxon>
        <taxon>Phorcysia</taxon>
    </lineage>
</organism>
<comment type="caution">
    <text evidence="4">The sequence shown here is derived from an EMBL/GenBank/DDBJ whole genome shotgun (WGS) entry which is preliminary data.</text>
</comment>
<name>A0A4R1GI28_9BACT</name>
<feature type="domain" description="Endonuclease GajA/Old nuclease/RecF-like AAA" evidence="2">
    <location>
        <begin position="4"/>
        <end position="343"/>
    </location>
</feature>
<evidence type="ECO:0000259" key="2">
    <source>
        <dbReference type="Pfam" id="PF13175"/>
    </source>
</evidence>
<gene>
    <name evidence="4" type="ORF">CLV27_0296</name>
</gene>
<dbReference type="Gene3D" id="3.40.50.300">
    <property type="entry name" value="P-loop containing nucleotide triphosphate hydrolases"/>
    <property type="match status" value="1"/>
</dbReference>
<keyword evidence="5" id="KW-1185">Reference proteome</keyword>
<protein>
    <submittedName>
        <fullName evidence="4">Putative ATP-dependent endonuclease of OLD family</fullName>
    </submittedName>
</protein>
<dbReference type="PANTHER" id="PTHR43581">
    <property type="entry name" value="ATP/GTP PHOSPHATASE"/>
    <property type="match status" value="1"/>
</dbReference>
<dbReference type="InterPro" id="IPR027417">
    <property type="entry name" value="P-loop_NTPase"/>
</dbReference>
<dbReference type="GO" id="GO:0004519">
    <property type="term" value="F:endonuclease activity"/>
    <property type="evidence" value="ECO:0007669"/>
    <property type="project" value="UniProtKB-KW"/>
</dbReference>
<evidence type="ECO:0000313" key="4">
    <source>
        <dbReference type="EMBL" id="TCK06495.1"/>
    </source>
</evidence>
<evidence type="ECO:0000313" key="5">
    <source>
        <dbReference type="Proteomes" id="UP000295777"/>
    </source>
</evidence>
<reference evidence="4 5" key="1">
    <citation type="submission" date="2019-03" db="EMBL/GenBank/DDBJ databases">
        <title>Genomic Encyclopedia of Archaeal and Bacterial Type Strains, Phase II (KMG-II): from individual species to whole genera.</title>
        <authorList>
            <person name="Goeker M."/>
        </authorList>
    </citation>
    <scope>NUCLEOTIDE SEQUENCE [LARGE SCALE GENOMIC DNA]</scope>
    <source>
        <strain evidence="4 5">DSM 24425</strain>
    </source>
</reference>
<accession>A0A4R1GI28</accession>
<feature type="domain" description="OLD protein-like TOPRIM" evidence="3">
    <location>
        <begin position="386"/>
        <end position="461"/>
    </location>
</feature>
<keyword evidence="4" id="KW-0378">Hydrolase</keyword>
<evidence type="ECO:0000259" key="3">
    <source>
        <dbReference type="Pfam" id="PF20469"/>
    </source>
</evidence>
<keyword evidence="4" id="KW-0255">Endonuclease</keyword>
<dbReference type="Proteomes" id="UP000295777">
    <property type="component" value="Unassembled WGS sequence"/>
</dbReference>
<keyword evidence="1" id="KW-0175">Coiled coil</keyword>
<keyword evidence="4" id="KW-0540">Nuclease</keyword>
<dbReference type="EMBL" id="SMFV01000001">
    <property type="protein sequence ID" value="TCK06495.1"/>
    <property type="molecule type" value="Genomic_DNA"/>
</dbReference>
<dbReference type="InterPro" id="IPR034139">
    <property type="entry name" value="TOPRIM_OLD"/>
</dbReference>
<dbReference type="CDD" id="cd00267">
    <property type="entry name" value="ABC_ATPase"/>
    <property type="match status" value="1"/>
</dbReference>
<dbReference type="SUPFAM" id="SSF52540">
    <property type="entry name" value="P-loop containing nucleoside triphosphate hydrolases"/>
    <property type="match status" value="1"/>
</dbReference>
<dbReference type="PANTHER" id="PTHR43581:SF4">
    <property type="entry name" value="ATP_GTP PHOSPHATASE"/>
    <property type="match status" value="1"/>
</dbReference>
<dbReference type="RefSeq" id="WP_165863655.1">
    <property type="nucleotide sequence ID" value="NZ_SMFV01000001.1"/>
</dbReference>
<evidence type="ECO:0000256" key="1">
    <source>
        <dbReference type="SAM" id="Coils"/>
    </source>
</evidence>
<dbReference type="InterPro" id="IPR051396">
    <property type="entry name" value="Bact_Antivir_Def_Nuclease"/>
</dbReference>
<feature type="coiled-coil region" evidence="1">
    <location>
        <begin position="193"/>
        <end position="224"/>
    </location>
</feature>
<dbReference type="AlphaFoldDB" id="A0A4R1GI28"/>
<dbReference type="InterPro" id="IPR041685">
    <property type="entry name" value="AAA_GajA/Old/RecF-like"/>
</dbReference>